<dbReference type="EMBL" id="JAAIVB010000010">
    <property type="protein sequence ID" value="NEX60022.1"/>
    <property type="molecule type" value="Genomic_DNA"/>
</dbReference>
<evidence type="ECO:0000313" key="3">
    <source>
        <dbReference type="Proteomes" id="UP000482155"/>
    </source>
</evidence>
<reference evidence="2 3" key="1">
    <citation type="submission" date="2020-02" db="EMBL/GenBank/DDBJ databases">
        <authorList>
            <person name="Kim M.K."/>
        </authorList>
    </citation>
    <scope>NUCLEOTIDE SEQUENCE [LARGE SCALE GENOMIC DNA]</scope>
    <source>
        <strain evidence="2 3">17J57-3</strain>
    </source>
</reference>
<dbReference type="Gene3D" id="3.40.50.2000">
    <property type="entry name" value="Glycogen Phosphorylase B"/>
    <property type="match status" value="1"/>
</dbReference>
<keyword evidence="3" id="KW-1185">Reference proteome</keyword>
<gene>
    <name evidence="2" type="ORF">G3574_02925</name>
</gene>
<dbReference type="InterPro" id="IPR019734">
    <property type="entry name" value="TPR_rpt"/>
</dbReference>
<dbReference type="Gene3D" id="1.25.40.10">
    <property type="entry name" value="Tetratricopeptide repeat domain"/>
    <property type="match status" value="3"/>
</dbReference>
<proteinExistence type="predicted"/>
<dbReference type="Pfam" id="PF01075">
    <property type="entry name" value="Glyco_transf_9"/>
    <property type="match status" value="1"/>
</dbReference>
<evidence type="ECO:0000313" key="2">
    <source>
        <dbReference type="EMBL" id="NEX60022.1"/>
    </source>
</evidence>
<evidence type="ECO:0000256" key="1">
    <source>
        <dbReference type="PROSITE-ProRule" id="PRU00339"/>
    </source>
</evidence>
<dbReference type="Pfam" id="PF13424">
    <property type="entry name" value="TPR_12"/>
    <property type="match status" value="1"/>
</dbReference>
<keyword evidence="1" id="KW-0802">TPR repeat</keyword>
<dbReference type="SMART" id="SM00028">
    <property type="entry name" value="TPR"/>
    <property type="match status" value="5"/>
</dbReference>
<dbReference type="SUPFAM" id="SSF53756">
    <property type="entry name" value="UDP-Glycosyltransferase/glycogen phosphorylase"/>
    <property type="match status" value="1"/>
</dbReference>
<feature type="repeat" description="TPR" evidence="1">
    <location>
        <begin position="179"/>
        <end position="212"/>
    </location>
</feature>
<accession>A0A6B3SNK0</accession>
<organism evidence="2 3">
    <name type="scientific">Noviherbaspirillum galbum</name>
    <dbReference type="NCBI Taxonomy" id="2709383"/>
    <lineage>
        <taxon>Bacteria</taxon>
        <taxon>Pseudomonadati</taxon>
        <taxon>Pseudomonadota</taxon>
        <taxon>Betaproteobacteria</taxon>
        <taxon>Burkholderiales</taxon>
        <taxon>Oxalobacteraceae</taxon>
        <taxon>Noviherbaspirillum</taxon>
    </lineage>
</organism>
<dbReference type="Pfam" id="PF13414">
    <property type="entry name" value="TPR_11"/>
    <property type="match status" value="2"/>
</dbReference>
<protein>
    <submittedName>
        <fullName evidence="2">Tetratricopeptide repeat protein</fullName>
    </submittedName>
</protein>
<dbReference type="InterPro" id="IPR052943">
    <property type="entry name" value="TMTC_O-mannosyl-trnsfr"/>
</dbReference>
<dbReference type="PROSITE" id="PS50005">
    <property type="entry name" value="TPR"/>
    <property type="match status" value="1"/>
</dbReference>
<dbReference type="SUPFAM" id="SSF48452">
    <property type="entry name" value="TPR-like"/>
    <property type="match status" value="1"/>
</dbReference>
<dbReference type="Proteomes" id="UP000482155">
    <property type="component" value="Unassembled WGS sequence"/>
</dbReference>
<sequence>MLKAIKAWIGRTESQAAEAPAKAAEPADIAVSAAALKQEADALFNQGKLDLAAQRYQAALVADPGLLRARCNLGIVLHALGRADEAAGHLRLAIDGGIAALGIPLAHHTLGLLERGAGSHDEACRLFLAALVISPAHEESATALCDMAARLAESGELARAQALLEQALSSAPPAAPAGGHFHHFLGNVLRQKGEANAALGHYRLALEARPDDPQAHYNLGGLLQDQGELDAAIAHYAIAAAKPGFTEARWALALATLLSGDLGKGFQMFEMRLDADGIEGLKGTATVMRTLAGKPRWRGEDLRGKTLLVWLEHGIGDNLMMMRYLPLLKERGAQRIHVLGPSFLNRVVDNSGCVDGIGNQLDPAAYPAFDYHCSLMSMPAMFGTTLDTIPRNVPYIRPDDASVARWRERVQAQDGMKIGLVWSGNPQFQHDYKRSVTLGMLGPLFGVPGTRFFSLQKGGGPAIAAANLPLTDWIEECGDVYETAALMACMDLVITVDTSMAHLAGAMGKRVWMMSRFESEWRWMRGREDSPWYPSMRIFPQQAAGEWAPVVQAMAAALAAE</sequence>
<dbReference type="RefSeq" id="WP_163960517.1">
    <property type="nucleotide sequence ID" value="NZ_JAAIVB010000010.1"/>
</dbReference>
<name>A0A6B3SNK0_9BURK</name>
<dbReference type="GO" id="GO:0016757">
    <property type="term" value="F:glycosyltransferase activity"/>
    <property type="evidence" value="ECO:0007669"/>
    <property type="project" value="InterPro"/>
</dbReference>
<dbReference type="PANTHER" id="PTHR44809">
    <property type="match status" value="1"/>
</dbReference>
<dbReference type="PANTHER" id="PTHR44809:SF1">
    <property type="entry name" value="PROTEIN O-MANNOSYL-TRANSFERASE TMTC1"/>
    <property type="match status" value="1"/>
</dbReference>
<dbReference type="AlphaFoldDB" id="A0A6B3SNK0"/>
<dbReference type="InterPro" id="IPR011990">
    <property type="entry name" value="TPR-like_helical_dom_sf"/>
</dbReference>
<dbReference type="InterPro" id="IPR002201">
    <property type="entry name" value="Glyco_trans_9"/>
</dbReference>
<comment type="caution">
    <text evidence="2">The sequence shown here is derived from an EMBL/GenBank/DDBJ whole genome shotgun (WGS) entry which is preliminary data.</text>
</comment>